<dbReference type="EMBL" id="CP133617">
    <property type="protein sequence ID" value="WMV33230.1"/>
    <property type="molecule type" value="Genomic_DNA"/>
</dbReference>
<sequence length="568" mass="66013">MAKETSKKMRWHKEENIDDGVLRHPSDSIEWKSFVERYPSFSSELRNVRLGLASDGFQPFGNMSSNHSIWPVVLVTYNLPPWDCMKDSYFMMPLLILGPKSPSNDIDVYLQPMIEKLKELWDGVETYDTHTKSNFLMCVALMWTINDFPAYGNLSGWSPKGKLACLCCHKDTQSISLRNKMFYMSHRRFLPMNHPWHKNRVLFDGKVEMGVAPSPLTGDEALMQIQELGNVSFGKGKKRKRNASNNAYNWRKKNLGIRQGLHPIEDGDTILLPAACYALSSQEKLKLCEFLANLKVPDAFSSNISREYMREMEIQGATRPQGIHNNKFIEWFRARESIFVLVAQGRATDEIISLDVSPEPLVHQYLIFMVNGFRFQTKELVRKTQNSGVLVRGDDADSNKEYYGVLEDIYELRYVRNRKVYLFKCHWWDAACLGRRYKIDQYGFTSVNTHCALNTNEPFVLASQSEQVFYLNDMIDKDWLVVVKTNPRDLFNMPDVEEEELINDEVYQQEEVECNILNTNDHETNIEVSLHRDDIEPETVLRTNDQENEEDDFINDHHTDESEDEESE</sequence>
<keyword evidence="4" id="KW-1185">Reference proteome</keyword>
<dbReference type="Pfam" id="PF13952">
    <property type="entry name" value="DUF4216"/>
    <property type="match status" value="1"/>
</dbReference>
<evidence type="ECO:0000313" key="4">
    <source>
        <dbReference type="Proteomes" id="UP001234989"/>
    </source>
</evidence>
<evidence type="ECO:0000259" key="2">
    <source>
        <dbReference type="Pfam" id="PF13952"/>
    </source>
</evidence>
<evidence type="ECO:0000313" key="3">
    <source>
        <dbReference type="EMBL" id="WMV33230.1"/>
    </source>
</evidence>
<organism evidence="3 4">
    <name type="scientific">Solanum verrucosum</name>
    <dbReference type="NCBI Taxonomy" id="315347"/>
    <lineage>
        <taxon>Eukaryota</taxon>
        <taxon>Viridiplantae</taxon>
        <taxon>Streptophyta</taxon>
        <taxon>Embryophyta</taxon>
        <taxon>Tracheophyta</taxon>
        <taxon>Spermatophyta</taxon>
        <taxon>Magnoliopsida</taxon>
        <taxon>eudicotyledons</taxon>
        <taxon>Gunneridae</taxon>
        <taxon>Pentapetalae</taxon>
        <taxon>asterids</taxon>
        <taxon>lamiids</taxon>
        <taxon>Solanales</taxon>
        <taxon>Solanaceae</taxon>
        <taxon>Solanoideae</taxon>
        <taxon>Solaneae</taxon>
        <taxon>Solanum</taxon>
    </lineage>
</organism>
<evidence type="ECO:0000256" key="1">
    <source>
        <dbReference type="SAM" id="MobiDB-lite"/>
    </source>
</evidence>
<dbReference type="Pfam" id="PF02992">
    <property type="entry name" value="Transposase_21"/>
    <property type="match status" value="1"/>
</dbReference>
<feature type="region of interest" description="Disordered" evidence="1">
    <location>
        <begin position="536"/>
        <end position="568"/>
    </location>
</feature>
<reference evidence="3" key="1">
    <citation type="submission" date="2023-08" db="EMBL/GenBank/DDBJ databases">
        <title>A de novo genome assembly of Solanum verrucosum Schlechtendal, a Mexican diploid species geographically isolated from the other diploid A-genome species in potato relatives.</title>
        <authorList>
            <person name="Hosaka K."/>
        </authorList>
    </citation>
    <scope>NUCLEOTIDE SEQUENCE</scope>
    <source>
        <tissue evidence="3">Young leaves</tissue>
    </source>
</reference>
<dbReference type="PANTHER" id="PTHR10775:SF159">
    <property type="entry name" value="TNP2"/>
    <property type="match status" value="1"/>
</dbReference>
<feature type="domain" description="DUF4216" evidence="2">
    <location>
        <begin position="411"/>
        <end position="482"/>
    </location>
</feature>
<dbReference type="PANTHER" id="PTHR10775">
    <property type="entry name" value="OS08G0208400 PROTEIN"/>
    <property type="match status" value="1"/>
</dbReference>
<accession>A0AAF0R2L5</accession>
<gene>
    <name evidence="3" type="ORF">MTR67_026615</name>
</gene>
<dbReference type="InterPro" id="IPR004242">
    <property type="entry name" value="Transposase_21"/>
</dbReference>
<dbReference type="Proteomes" id="UP001234989">
    <property type="component" value="Chromosome 6"/>
</dbReference>
<protein>
    <recommendedName>
        <fullName evidence="2">DUF4216 domain-containing protein</fullName>
    </recommendedName>
</protein>
<dbReference type="AlphaFoldDB" id="A0AAF0R2L5"/>
<name>A0AAF0R2L5_SOLVR</name>
<dbReference type="InterPro" id="IPR025312">
    <property type="entry name" value="DUF4216"/>
</dbReference>
<proteinExistence type="predicted"/>